<keyword evidence="1" id="KW-0175">Coiled coil</keyword>
<dbReference type="EMBL" id="SNRW01000809">
    <property type="protein sequence ID" value="KAA6399156.1"/>
    <property type="molecule type" value="Genomic_DNA"/>
</dbReference>
<protein>
    <submittedName>
        <fullName evidence="3">Uncharacterized protein</fullName>
    </submittedName>
</protein>
<evidence type="ECO:0000256" key="1">
    <source>
        <dbReference type="SAM" id="Coils"/>
    </source>
</evidence>
<name>A0A5J4WXF2_9EUKA</name>
<dbReference type="Proteomes" id="UP000324800">
    <property type="component" value="Unassembled WGS sequence"/>
</dbReference>
<evidence type="ECO:0000256" key="2">
    <source>
        <dbReference type="SAM" id="MobiDB-lite"/>
    </source>
</evidence>
<feature type="compositionally biased region" description="Basic and acidic residues" evidence="2">
    <location>
        <begin position="29"/>
        <end position="45"/>
    </location>
</feature>
<gene>
    <name evidence="3" type="ORF">EZS28_005319</name>
</gene>
<feature type="coiled-coil region" evidence="1">
    <location>
        <begin position="229"/>
        <end position="280"/>
    </location>
</feature>
<feature type="region of interest" description="Disordered" evidence="2">
    <location>
        <begin position="1"/>
        <end position="63"/>
    </location>
</feature>
<comment type="caution">
    <text evidence="3">The sequence shown here is derived from an EMBL/GenBank/DDBJ whole genome shotgun (WGS) entry which is preliminary data.</text>
</comment>
<sequence>MKSQRQTTAKFRPGAQRSVQANQNSQKQPKQDQKKEKVNKEEQRHIPPPPSYTPPKPVIQSSQTIPSLPISYYSPIIPDEKQRVRHDIELLKAKLLHLEAEEAEILSRKEQAETQVTEAVKQAGLGEQLTKYKTQSEQAERRKIENERQSDEVLQSEILSDKTKNKENDEYQKDNKANSDFKVMEIKHAQLQERVRVLSNEISGSTTLHLVELEGEKQAAIASKNFRAAQRITLEITEARKQKEILETQLIVARNDLSLNEQELSKIDEVQTQRQQYLERGPIN</sequence>
<reference evidence="3 4" key="1">
    <citation type="submission" date="2019-03" db="EMBL/GenBank/DDBJ databases">
        <title>Single cell metagenomics reveals metabolic interactions within the superorganism composed of flagellate Streblomastix strix and complex community of Bacteroidetes bacteria on its surface.</title>
        <authorList>
            <person name="Treitli S.C."/>
            <person name="Kolisko M."/>
            <person name="Husnik F."/>
            <person name="Keeling P."/>
            <person name="Hampl V."/>
        </authorList>
    </citation>
    <scope>NUCLEOTIDE SEQUENCE [LARGE SCALE GENOMIC DNA]</scope>
    <source>
        <strain evidence="3">ST1C</strain>
    </source>
</reference>
<feature type="compositionally biased region" description="Basic and acidic residues" evidence="2">
    <location>
        <begin position="138"/>
        <end position="151"/>
    </location>
</feature>
<organism evidence="3 4">
    <name type="scientific">Streblomastix strix</name>
    <dbReference type="NCBI Taxonomy" id="222440"/>
    <lineage>
        <taxon>Eukaryota</taxon>
        <taxon>Metamonada</taxon>
        <taxon>Preaxostyla</taxon>
        <taxon>Oxymonadida</taxon>
        <taxon>Streblomastigidae</taxon>
        <taxon>Streblomastix</taxon>
    </lineage>
</organism>
<feature type="compositionally biased region" description="Pro residues" evidence="2">
    <location>
        <begin position="46"/>
        <end position="57"/>
    </location>
</feature>
<proteinExistence type="predicted"/>
<dbReference type="AlphaFoldDB" id="A0A5J4WXF2"/>
<feature type="region of interest" description="Disordered" evidence="2">
    <location>
        <begin position="131"/>
        <end position="176"/>
    </location>
</feature>
<evidence type="ECO:0000313" key="3">
    <source>
        <dbReference type="EMBL" id="KAA6399156.1"/>
    </source>
</evidence>
<feature type="compositionally biased region" description="Basic and acidic residues" evidence="2">
    <location>
        <begin position="159"/>
        <end position="176"/>
    </location>
</feature>
<evidence type="ECO:0000313" key="4">
    <source>
        <dbReference type="Proteomes" id="UP000324800"/>
    </source>
</evidence>
<accession>A0A5J4WXF2</accession>